<name>A0A426XI69_ENSVE</name>
<evidence type="ECO:0000313" key="3">
    <source>
        <dbReference type="Proteomes" id="UP000287651"/>
    </source>
</evidence>
<reference evidence="2 3" key="1">
    <citation type="journal article" date="2014" name="Agronomy (Basel)">
        <title>A Draft Genome Sequence for Ensete ventricosum, the Drought-Tolerant Tree Against Hunger.</title>
        <authorList>
            <person name="Harrison J."/>
            <person name="Moore K.A."/>
            <person name="Paszkiewicz K."/>
            <person name="Jones T."/>
            <person name="Grant M."/>
            <person name="Ambacheew D."/>
            <person name="Muzemil S."/>
            <person name="Studholme D.J."/>
        </authorList>
    </citation>
    <scope>NUCLEOTIDE SEQUENCE [LARGE SCALE GENOMIC DNA]</scope>
</reference>
<feature type="region of interest" description="Disordered" evidence="1">
    <location>
        <begin position="29"/>
        <end position="87"/>
    </location>
</feature>
<sequence length="116" mass="12900">MALDDAINAKLEAIEAHIEDKLRALFKEFRSGRSRSPKRSQLEESSNHKENPVEKGDQALDPSCPRTTVDFPRWEDGDPIGFPNSGIRAKDGLQQCAALLLRRSNGDDQLGGDKRV</sequence>
<comment type="caution">
    <text evidence="2">The sequence shown here is derived from an EMBL/GenBank/DDBJ whole genome shotgun (WGS) entry which is preliminary data.</text>
</comment>
<dbReference type="Proteomes" id="UP000287651">
    <property type="component" value="Unassembled WGS sequence"/>
</dbReference>
<dbReference type="AlphaFoldDB" id="A0A426XI69"/>
<accession>A0A426XI69</accession>
<feature type="compositionally biased region" description="Basic and acidic residues" evidence="1">
    <location>
        <begin position="40"/>
        <end position="58"/>
    </location>
</feature>
<organism evidence="2 3">
    <name type="scientific">Ensete ventricosum</name>
    <name type="common">Abyssinian banana</name>
    <name type="synonym">Musa ensete</name>
    <dbReference type="NCBI Taxonomy" id="4639"/>
    <lineage>
        <taxon>Eukaryota</taxon>
        <taxon>Viridiplantae</taxon>
        <taxon>Streptophyta</taxon>
        <taxon>Embryophyta</taxon>
        <taxon>Tracheophyta</taxon>
        <taxon>Spermatophyta</taxon>
        <taxon>Magnoliopsida</taxon>
        <taxon>Liliopsida</taxon>
        <taxon>Zingiberales</taxon>
        <taxon>Musaceae</taxon>
        <taxon>Ensete</taxon>
    </lineage>
</organism>
<evidence type="ECO:0000256" key="1">
    <source>
        <dbReference type="SAM" id="MobiDB-lite"/>
    </source>
</evidence>
<dbReference type="EMBL" id="AMZH03020403">
    <property type="protein sequence ID" value="RRT39199.1"/>
    <property type="molecule type" value="Genomic_DNA"/>
</dbReference>
<gene>
    <name evidence="2" type="ORF">B296_00024559</name>
</gene>
<evidence type="ECO:0000313" key="2">
    <source>
        <dbReference type="EMBL" id="RRT39199.1"/>
    </source>
</evidence>
<proteinExistence type="predicted"/>
<protein>
    <submittedName>
        <fullName evidence="2">Uncharacterized protein</fullName>
    </submittedName>
</protein>